<dbReference type="OrthoDB" id="1467537at2"/>
<dbReference type="SUPFAM" id="SSF51182">
    <property type="entry name" value="RmlC-like cupins"/>
    <property type="match status" value="1"/>
</dbReference>
<evidence type="ECO:0000313" key="3">
    <source>
        <dbReference type="Proteomes" id="UP000295741"/>
    </source>
</evidence>
<protein>
    <recommendedName>
        <fullName evidence="1">Capsular polysaccharide assembling protein CapF C-terminal domain-containing protein</fullName>
    </recommendedName>
</protein>
<dbReference type="Gene3D" id="2.60.120.10">
    <property type="entry name" value="Jelly Rolls"/>
    <property type="match status" value="1"/>
</dbReference>
<dbReference type="EMBL" id="SNWP01000010">
    <property type="protein sequence ID" value="TDO28091.1"/>
    <property type="molecule type" value="Genomic_DNA"/>
</dbReference>
<name>A0A4R6J035_9BACT</name>
<evidence type="ECO:0000259" key="1">
    <source>
        <dbReference type="Pfam" id="PF14667"/>
    </source>
</evidence>
<dbReference type="RefSeq" id="WP_133472655.1">
    <property type="nucleotide sequence ID" value="NZ_SNWP01000010.1"/>
</dbReference>
<dbReference type="InterPro" id="IPR014710">
    <property type="entry name" value="RmlC-like_jellyroll"/>
</dbReference>
<organism evidence="2 3">
    <name type="scientific">Sediminibacterium goheungense</name>
    <dbReference type="NCBI Taxonomy" id="1086393"/>
    <lineage>
        <taxon>Bacteria</taxon>
        <taxon>Pseudomonadati</taxon>
        <taxon>Bacteroidota</taxon>
        <taxon>Chitinophagia</taxon>
        <taxon>Chitinophagales</taxon>
        <taxon>Chitinophagaceae</taxon>
        <taxon>Sediminibacterium</taxon>
    </lineage>
</organism>
<dbReference type="InterPro" id="IPR011051">
    <property type="entry name" value="RmlC_Cupin_sf"/>
</dbReference>
<evidence type="ECO:0000313" key="2">
    <source>
        <dbReference type="EMBL" id="TDO28091.1"/>
    </source>
</evidence>
<feature type="domain" description="Capsular polysaccharide assembling protein CapF C-terminal" evidence="1">
    <location>
        <begin position="12"/>
        <end position="101"/>
    </location>
</feature>
<sequence>MVEVIPVHQVAEDERGATHFFHTDRTGQFIIAYRKAGSASGRHYHKGTAPQKNPEQIIIMQGEATVNWLDVRSNEKGTVQVKAPSMVIIQPWAWHEVIANTDIIVFELNGLEDAKDDTFRLEQ</sequence>
<dbReference type="Proteomes" id="UP000295741">
    <property type="component" value="Unassembled WGS sequence"/>
</dbReference>
<dbReference type="InterPro" id="IPR029303">
    <property type="entry name" value="CapF_C"/>
</dbReference>
<dbReference type="AlphaFoldDB" id="A0A4R6J035"/>
<gene>
    <name evidence="2" type="ORF">BC659_0149</name>
</gene>
<keyword evidence="3" id="KW-1185">Reference proteome</keyword>
<dbReference type="Pfam" id="PF14667">
    <property type="entry name" value="Polysacc_synt_C"/>
    <property type="match status" value="1"/>
</dbReference>
<proteinExistence type="predicted"/>
<comment type="caution">
    <text evidence="2">The sequence shown here is derived from an EMBL/GenBank/DDBJ whole genome shotgun (WGS) entry which is preliminary data.</text>
</comment>
<accession>A0A4R6J035</accession>
<reference evidence="2 3" key="1">
    <citation type="submission" date="2019-03" db="EMBL/GenBank/DDBJ databases">
        <title>Genomic Encyclopedia of Archaeal and Bacterial Type Strains, Phase II (KMG-II): from individual species to whole genera.</title>
        <authorList>
            <person name="Goeker M."/>
        </authorList>
    </citation>
    <scope>NUCLEOTIDE SEQUENCE [LARGE SCALE GENOMIC DNA]</scope>
    <source>
        <strain evidence="2 3">DSM 28323</strain>
    </source>
</reference>